<dbReference type="PANTHER" id="PTHR43319:SF3">
    <property type="entry name" value="BETA-LACTAMASE-RELATED DOMAIN-CONTAINING PROTEIN"/>
    <property type="match status" value="1"/>
</dbReference>
<evidence type="ECO:0000256" key="1">
    <source>
        <dbReference type="SAM" id="MobiDB-lite"/>
    </source>
</evidence>
<dbReference type="InterPro" id="IPR001466">
    <property type="entry name" value="Beta-lactam-related"/>
</dbReference>
<evidence type="ECO:0000313" key="3">
    <source>
        <dbReference type="EMBL" id="MBC2961093.1"/>
    </source>
</evidence>
<dbReference type="RefSeq" id="WP_186346338.1">
    <property type="nucleotide sequence ID" value="NZ_BMMR01000004.1"/>
</dbReference>
<gene>
    <name evidence="3" type="ORF">H7344_12385</name>
</gene>
<evidence type="ECO:0000259" key="2">
    <source>
        <dbReference type="Pfam" id="PF00144"/>
    </source>
</evidence>
<feature type="region of interest" description="Disordered" evidence="1">
    <location>
        <begin position="350"/>
        <end position="385"/>
    </location>
</feature>
<reference evidence="3 4" key="1">
    <citation type="submission" date="2020-08" db="EMBL/GenBank/DDBJ databases">
        <title>novel species in genus Nocardioides.</title>
        <authorList>
            <person name="Zhang G."/>
        </authorList>
    </citation>
    <scope>NUCLEOTIDE SEQUENCE [LARGE SCALE GENOMIC DNA]</scope>
    <source>
        <strain evidence="3 4">SC8A-24</strain>
    </source>
</reference>
<organism evidence="3 4">
    <name type="scientific">Nocardioides deserti</name>
    <dbReference type="NCBI Taxonomy" id="1588644"/>
    <lineage>
        <taxon>Bacteria</taxon>
        <taxon>Bacillati</taxon>
        <taxon>Actinomycetota</taxon>
        <taxon>Actinomycetes</taxon>
        <taxon>Propionibacteriales</taxon>
        <taxon>Nocardioidaceae</taxon>
        <taxon>Nocardioides</taxon>
    </lineage>
</organism>
<dbReference type="PANTHER" id="PTHR43319">
    <property type="entry name" value="BETA-LACTAMASE-RELATED"/>
    <property type="match status" value="1"/>
</dbReference>
<dbReference type="Pfam" id="PF00144">
    <property type="entry name" value="Beta-lactamase"/>
    <property type="match status" value="1"/>
</dbReference>
<sequence>MPTLADTLADLSGAGREPGGAACLVRRGEVVDEAWTGTRDGTTPWTPDTLVLCYSVAKPMAALAVLSVVAEGLLDLDEAVASVWPEYAARGKAATTVRQVLAHQAGQPAFPPAAVDLPFDDRDGLAESLAAAAPEHEPGTAVAEHALTYGHLLDELVRRAAGEPLADRFARIVAPHGWDLHLAVAPADLHRVADVVALEASWPRSILDDSSWGPVLSRPDGLLDPAVVNTARWRTTPFPAISLHASARGLALLQADLAEPDGALATLLGPTLHAALVTGQAAGRDRVLGREVTWTLGYQRDLMPDPTRVEVGMGGVGGAAAWSRSGEHGYGAAYVSRGWATGSGWTRWTRPSWPSRGNGGTRSRRALGCRSCASRSARPSCPSPS</sequence>
<dbReference type="Gene3D" id="3.40.710.10">
    <property type="entry name" value="DD-peptidase/beta-lactamase superfamily"/>
    <property type="match status" value="1"/>
</dbReference>
<feature type="domain" description="Beta-lactamase-related" evidence="2">
    <location>
        <begin position="5"/>
        <end position="341"/>
    </location>
</feature>
<name>A0ABR6U9N9_9ACTN</name>
<feature type="compositionally biased region" description="Low complexity" evidence="1">
    <location>
        <begin position="368"/>
        <end position="385"/>
    </location>
</feature>
<accession>A0ABR6U9N9</accession>
<evidence type="ECO:0000313" key="4">
    <source>
        <dbReference type="Proteomes" id="UP000604001"/>
    </source>
</evidence>
<dbReference type="InterPro" id="IPR052907">
    <property type="entry name" value="Beta-lactamase/esterase"/>
</dbReference>
<protein>
    <submittedName>
        <fullName evidence="3">Beta-lactamase family protein</fullName>
    </submittedName>
</protein>
<dbReference type="InterPro" id="IPR012338">
    <property type="entry name" value="Beta-lactam/transpept-like"/>
</dbReference>
<dbReference type="Proteomes" id="UP000604001">
    <property type="component" value="Unassembled WGS sequence"/>
</dbReference>
<keyword evidence="4" id="KW-1185">Reference proteome</keyword>
<comment type="caution">
    <text evidence="3">The sequence shown here is derived from an EMBL/GenBank/DDBJ whole genome shotgun (WGS) entry which is preliminary data.</text>
</comment>
<proteinExistence type="predicted"/>
<dbReference type="SUPFAM" id="SSF56601">
    <property type="entry name" value="beta-lactamase/transpeptidase-like"/>
    <property type="match status" value="1"/>
</dbReference>
<dbReference type="EMBL" id="JACMYC010000006">
    <property type="protein sequence ID" value="MBC2961093.1"/>
    <property type="molecule type" value="Genomic_DNA"/>
</dbReference>